<dbReference type="Gene3D" id="3.40.50.150">
    <property type="entry name" value="Vaccinia Virus protein VP39"/>
    <property type="match status" value="1"/>
</dbReference>
<dbReference type="InterPro" id="IPR029063">
    <property type="entry name" value="SAM-dependent_MTases_sf"/>
</dbReference>
<evidence type="ECO:0000256" key="1">
    <source>
        <dbReference type="ARBA" id="ARBA00022603"/>
    </source>
</evidence>
<gene>
    <name evidence="4" type="ORF">CYMTET_56880</name>
</gene>
<dbReference type="Pfam" id="PF11968">
    <property type="entry name" value="Bmt2"/>
    <property type="match status" value="1"/>
</dbReference>
<comment type="caution">
    <text evidence="4">The sequence shown here is derived from an EMBL/GenBank/DDBJ whole genome shotgun (WGS) entry which is preliminary data.</text>
</comment>
<organism evidence="4 5">
    <name type="scientific">Cymbomonas tetramitiformis</name>
    <dbReference type="NCBI Taxonomy" id="36881"/>
    <lineage>
        <taxon>Eukaryota</taxon>
        <taxon>Viridiplantae</taxon>
        <taxon>Chlorophyta</taxon>
        <taxon>Pyramimonadophyceae</taxon>
        <taxon>Pyramimonadales</taxon>
        <taxon>Pyramimonadaceae</taxon>
        <taxon>Cymbomonas</taxon>
    </lineage>
</organism>
<dbReference type="PANTHER" id="PTHR21008">
    <property type="entry name" value="S-ADENOSYLMETHIONINE SENSOR UPSTREAM OF MTORC1-RELATED"/>
    <property type="match status" value="1"/>
</dbReference>
<dbReference type="SUPFAM" id="SSF53335">
    <property type="entry name" value="S-adenosyl-L-methionine-dependent methyltransferases"/>
    <property type="match status" value="1"/>
</dbReference>
<dbReference type="PANTHER" id="PTHR21008:SF0">
    <property type="entry name" value="S-ADENOSYLMETHIONINE SENSOR UPSTREAM OF MTORC1"/>
    <property type="match status" value="1"/>
</dbReference>
<keyword evidence="3" id="KW-0949">S-adenosyl-L-methionine</keyword>
<name>A0AAE0BBB3_9CHLO</name>
<keyword evidence="1" id="KW-0489">Methyltransferase</keyword>
<dbReference type="EMBL" id="LGRX02035900">
    <property type="protein sequence ID" value="KAK3232784.1"/>
    <property type="molecule type" value="Genomic_DNA"/>
</dbReference>
<dbReference type="Proteomes" id="UP001190700">
    <property type="component" value="Unassembled WGS sequence"/>
</dbReference>
<proteinExistence type="predicted"/>
<evidence type="ECO:0000313" key="5">
    <source>
        <dbReference type="Proteomes" id="UP001190700"/>
    </source>
</evidence>
<accession>A0AAE0BBB3</accession>
<evidence type="ECO:0000313" key="4">
    <source>
        <dbReference type="EMBL" id="KAK3232784.1"/>
    </source>
</evidence>
<dbReference type="AlphaFoldDB" id="A0AAE0BBB3"/>
<dbReference type="GO" id="GO:0008168">
    <property type="term" value="F:methyltransferase activity"/>
    <property type="evidence" value="ECO:0007669"/>
    <property type="project" value="UniProtKB-KW"/>
</dbReference>
<evidence type="ECO:0000256" key="3">
    <source>
        <dbReference type="ARBA" id="ARBA00022691"/>
    </source>
</evidence>
<dbReference type="GO" id="GO:1904262">
    <property type="term" value="P:negative regulation of TORC1 signaling"/>
    <property type="evidence" value="ECO:0007669"/>
    <property type="project" value="TreeGrafter"/>
</dbReference>
<sequence>MDDDDAVQERKSCGGVLPSTLINYAIKTLGKALHQVGCKNALEAKPEIISKHAQQVIAQVQEAVMLRANEVQDDGSKLSVRACFHSDSTSIIRGIKKDPQLAAAIMTGGASADEVLRRCREVLQQFDRSSNVIRHHHYKMRKTSNGTESSAAQVWEETTGDRVQLEAYAAAAHMTGEQQWVRQGNDWCVERALEWLRHGGAQRAQLKEFRRRHYSEHGKAPDAEAEAALEQQLTPAGDGGRGDPLRTLDVGSCFNPFRRYPELEVTALDLCPADPSVFQCDFLQLQVGEAGTGIVAGPHEADELRGAASAGKLLSLEQASFDVITMSLVLSYIPHPLMRTQMVAKARALLKEPGMLCLVTPHSTDRAKGSEPASQLNEWQRAIEAVGFKQYRRSRLHSTHALAFSTQPAGPPLPPCRPKYLPTTKPSLGATTLLSSCPEAWSQQSLSTHTTRPAFQRVVQAQGTQND</sequence>
<dbReference type="GO" id="GO:0032259">
    <property type="term" value="P:methylation"/>
    <property type="evidence" value="ECO:0007669"/>
    <property type="project" value="UniProtKB-KW"/>
</dbReference>
<dbReference type="InterPro" id="IPR021867">
    <property type="entry name" value="Bmt2/SAMTOR"/>
</dbReference>
<reference evidence="4 5" key="1">
    <citation type="journal article" date="2015" name="Genome Biol. Evol.">
        <title>Comparative Genomics of a Bacterivorous Green Alga Reveals Evolutionary Causalities and Consequences of Phago-Mixotrophic Mode of Nutrition.</title>
        <authorList>
            <person name="Burns J.A."/>
            <person name="Paasch A."/>
            <person name="Narechania A."/>
            <person name="Kim E."/>
        </authorList>
    </citation>
    <scope>NUCLEOTIDE SEQUENCE [LARGE SCALE GENOMIC DNA]</scope>
    <source>
        <strain evidence="4 5">PLY_AMNH</strain>
    </source>
</reference>
<protein>
    <submittedName>
        <fullName evidence="4">Uncharacterized protein</fullName>
    </submittedName>
</protein>
<keyword evidence="5" id="KW-1185">Reference proteome</keyword>
<evidence type="ECO:0000256" key="2">
    <source>
        <dbReference type="ARBA" id="ARBA00022679"/>
    </source>
</evidence>
<keyword evidence="2" id="KW-0808">Transferase</keyword>